<name>A0A0F9AT50_9ZZZZ</name>
<dbReference type="EMBL" id="LAZR01053039">
    <property type="protein sequence ID" value="KKK81629.1"/>
    <property type="molecule type" value="Genomic_DNA"/>
</dbReference>
<accession>A0A0F9AT50</accession>
<proteinExistence type="predicted"/>
<feature type="non-terminal residue" evidence="1">
    <location>
        <position position="25"/>
    </location>
</feature>
<dbReference type="AlphaFoldDB" id="A0A0F9AT50"/>
<protein>
    <submittedName>
        <fullName evidence="1">Uncharacterized protein</fullName>
    </submittedName>
</protein>
<comment type="caution">
    <text evidence="1">The sequence shown here is derived from an EMBL/GenBank/DDBJ whole genome shotgun (WGS) entry which is preliminary data.</text>
</comment>
<gene>
    <name evidence="1" type="ORF">LCGC14_2811550</name>
</gene>
<sequence length="25" mass="2930">MTTLTRDEAMKALFSDRRITLESML</sequence>
<evidence type="ECO:0000313" key="1">
    <source>
        <dbReference type="EMBL" id="KKK81629.1"/>
    </source>
</evidence>
<reference evidence="1" key="1">
    <citation type="journal article" date="2015" name="Nature">
        <title>Complex archaea that bridge the gap between prokaryotes and eukaryotes.</title>
        <authorList>
            <person name="Spang A."/>
            <person name="Saw J.H."/>
            <person name="Jorgensen S.L."/>
            <person name="Zaremba-Niedzwiedzka K."/>
            <person name="Martijn J."/>
            <person name="Lind A.E."/>
            <person name="van Eijk R."/>
            <person name="Schleper C."/>
            <person name="Guy L."/>
            <person name="Ettema T.J."/>
        </authorList>
    </citation>
    <scope>NUCLEOTIDE SEQUENCE</scope>
</reference>
<organism evidence="1">
    <name type="scientific">marine sediment metagenome</name>
    <dbReference type="NCBI Taxonomy" id="412755"/>
    <lineage>
        <taxon>unclassified sequences</taxon>
        <taxon>metagenomes</taxon>
        <taxon>ecological metagenomes</taxon>
    </lineage>
</organism>